<dbReference type="EMBL" id="BSTJ01000003">
    <property type="protein sequence ID" value="GLY74412.1"/>
    <property type="molecule type" value="Genomic_DNA"/>
</dbReference>
<evidence type="ECO:0000313" key="5">
    <source>
        <dbReference type="Proteomes" id="UP001165135"/>
    </source>
</evidence>
<dbReference type="InterPro" id="IPR000182">
    <property type="entry name" value="GNAT_dom"/>
</dbReference>
<keyword evidence="1" id="KW-0808">Transferase</keyword>
<evidence type="ECO:0000313" key="4">
    <source>
        <dbReference type="EMBL" id="GLY74412.1"/>
    </source>
</evidence>
<dbReference type="InterPro" id="IPR050832">
    <property type="entry name" value="Bact_Acetyltransf"/>
</dbReference>
<feature type="domain" description="N-acetyltransferase" evidence="3">
    <location>
        <begin position="3"/>
        <end position="170"/>
    </location>
</feature>
<comment type="caution">
    <text evidence="4">The sequence shown here is derived from an EMBL/GenBank/DDBJ whole genome shotgun (WGS) entry which is preliminary data.</text>
</comment>
<name>A0A9W6RI09_9ACTN</name>
<dbReference type="CDD" id="cd04301">
    <property type="entry name" value="NAT_SF"/>
    <property type="match status" value="1"/>
</dbReference>
<dbReference type="Gene3D" id="3.40.630.30">
    <property type="match status" value="1"/>
</dbReference>
<dbReference type="RefSeq" id="WP_285620225.1">
    <property type="nucleotide sequence ID" value="NZ_BSTJ01000003.1"/>
</dbReference>
<protein>
    <recommendedName>
        <fullName evidence="3">N-acetyltransferase domain-containing protein</fullName>
    </recommendedName>
</protein>
<reference evidence="4" key="1">
    <citation type="submission" date="2023-03" db="EMBL/GenBank/DDBJ databases">
        <title>Actinoallomurus iriomotensis NBRC 103681.</title>
        <authorList>
            <person name="Ichikawa N."/>
            <person name="Sato H."/>
            <person name="Tonouchi N."/>
        </authorList>
    </citation>
    <scope>NUCLEOTIDE SEQUENCE</scope>
    <source>
        <strain evidence="4">NBRC 103681</strain>
    </source>
</reference>
<evidence type="ECO:0000256" key="1">
    <source>
        <dbReference type="ARBA" id="ARBA00022679"/>
    </source>
</evidence>
<dbReference type="PANTHER" id="PTHR43877">
    <property type="entry name" value="AMINOALKYLPHOSPHONATE N-ACETYLTRANSFERASE-RELATED-RELATED"/>
    <property type="match status" value="1"/>
</dbReference>
<dbReference type="Proteomes" id="UP001165135">
    <property type="component" value="Unassembled WGS sequence"/>
</dbReference>
<keyword evidence="2" id="KW-0012">Acyltransferase</keyword>
<accession>A0A9W6RI09</accession>
<dbReference type="Pfam" id="PF00583">
    <property type="entry name" value="Acetyltransf_1"/>
    <property type="match status" value="1"/>
</dbReference>
<dbReference type="InterPro" id="IPR016181">
    <property type="entry name" value="Acyl_CoA_acyltransferase"/>
</dbReference>
<evidence type="ECO:0000256" key="2">
    <source>
        <dbReference type="ARBA" id="ARBA00023315"/>
    </source>
</evidence>
<evidence type="ECO:0000259" key="3">
    <source>
        <dbReference type="PROSITE" id="PS51186"/>
    </source>
</evidence>
<dbReference type="GO" id="GO:0016747">
    <property type="term" value="F:acyltransferase activity, transferring groups other than amino-acyl groups"/>
    <property type="evidence" value="ECO:0007669"/>
    <property type="project" value="InterPro"/>
</dbReference>
<dbReference type="PROSITE" id="PS51186">
    <property type="entry name" value="GNAT"/>
    <property type="match status" value="1"/>
</dbReference>
<proteinExistence type="predicted"/>
<dbReference type="AlphaFoldDB" id="A0A9W6RI09"/>
<organism evidence="4 5">
    <name type="scientific">Actinoallomurus iriomotensis</name>
    <dbReference type="NCBI Taxonomy" id="478107"/>
    <lineage>
        <taxon>Bacteria</taxon>
        <taxon>Bacillati</taxon>
        <taxon>Actinomycetota</taxon>
        <taxon>Actinomycetes</taxon>
        <taxon>Streptosporangiales</taxon>
        <taxon>Thermomonosporaceae</taxon>
        <taxon>Actinoallomurus</taxon>
    </lineage>
</organism>
<gene>
    <name evidence="4" type="ORF">Airi01_026790</name>
</gene>
<sequence>MRPTIRDIRPGDGEGCARAWADAGRYYSALVPEVIQVPEEDGLAEWFEAAIREERTADELWRVAEIPPHGVVGIIEAAILRPAPDAHRQIQRDLSRTRLVVNLLAVTEDYRRRGVGTALMEAAEEWGRAGGAVVAVTDTNLSSPLSVPFYEERMGYRRQAVLLRKTLERG</sequence>
<dbReference type="SUPFAM" id="SSF55729">
    <property type="entry name" value="Acyl-CoA N-acyltransferases (Nat)"/>
    <property type="match status" value="1"/>
</dbReference>